<proteinExistence type="inferred from homology"/>
<protein>
    <recommendedName>
        <fullName evidence="1">glutamine--tRNA ligase</fullName>
        <ecNumber evidence="1">6.1.1.18</ecNumber>
    </recommendedName>
</protein>
<evidence type="ECO:0000313" key="14">
    <source>
        <dbReference type="Proteomes" id="UP000019132"/>
    </source>
</evidence>
<dbReference type="GO" id="GO:0005829">
    <property type="term" value="C:cytosol"/>
    <property type="evidence" value="ECO:0007669"/>
    <property type="project" value="TreeGrafter"/>
</dbReference>
<dbReference type="FunCoup" id="K3WF84">
    <property type="interactions" value="577"/>
</dbReference>
<evidence type="ECO:0000256" key="8">
    <source>
        <dbReference type="RuleBase" id="RU363037"/>
    </source>
</evidence>
<name>K3WF84_GLOUD</name>
<evidence type="ECO:0000259" key="12">
    <source>
        <dbReference type="Pfam" id="PF20974"/>
    </source>
</evidence>
<keyword evidence="14" id="KW-1185">Reference proteome</keyword>
<dbReference type="InParanoid" id="K3WF84"/>
<dbReference type="SUPFAM" id="SSF50715">
    <property type="entry name" value="Ribosomal protein L25-like"/>
    <property type="match status" value="1"/>
</dbReference>
<keyword evidence="2 8" id="KW-0436">Ligase</keyword>
<accession>K3WF84</accession>
<evidence type="ECO:0000256" key="2">
    <source>
        <dbReference type="ARBA" id="ARBA00022598"/>
    </source>
</evidence>
<dbReference type="EnsemblProtists" id="PYU1_T003625">
    <property type="protein sequence ID" value="PYU1_T003625"/>
    <property type="gene ID" value="PYU1_G003615"/>
</dbReference>
<feature type="domain" description="Glutamyl/glutaminyl-tRNA synthetase class Ib anti-codon binding" evidence="11">
    <location>
        <begin position="368"/>
        <end position="470"/>
    </location>
</feature>
<organism evidence="13 14">
    <name type="scientific">Globisporangium ultimum (strain ATCC 200006 / CBS 805.95 / DAOM BR144)</name>
    <name type="common">Pythium ultimum</name>
    <dbReference type="NCBI Taxonomy" id="431595"/>
    <lineage>
        <taxon>Eukaryota</taxon>
        <taxon>Sar</taxon>
        <taxon>Stramenopiles</taxon>
        <taxon>Oomycota</taxon>
        <taxon>Peronosporomycetes</taxon>
        <taxon>Pythiales</taxon>
        <taxon>Pythiaceae</taxon>
        <taxon>Globisporangium</taxon>
    </lineage>
</organism>
<dbReference type="InterPro" id="IPR011035">
    <property type="entry name" value="Ribosomal_bL25/Gln-tRNA_synth"/>
</dbReference>
<dbReference type="GO" id="GO:0004819">
    <property type="term" value="F:glutamine-tRNA ligase activity"/>
    <property type="evidence" value="ECO:0007669"/>
    <property type="project" value="UniProtKB-EC"/>
</dbReference>
<keyword evidence="6 8" id="KW-0030">Aminoacyl-tRNA synthetase</keyword>
<dbReference type="InterPro" id="IPR020056">
    <property type="entry name" value="Rbsml_bL25/Gln-tRNA_synth_N"/>
</dbReference>
<reference evidence="14" key="1">
    <citation type="journal article" date="2010" name="Genome Biol.">
        <title>Genome sequence of the necrotrophic plant pathogen Pythium ultimum reveals original pathogenicity mechanisms and effector repertoire.</title>
        <authorList>
            <person name="Levesque C.A."/>
            <person name="Brouwer H."/>
            <person name="Cano L."/>
            <person name="Hamilton J.P."/>
            <person name="Holt C."/>
            <person name="Huitema E."/>
            <person name="Raffaele S."/>
            <person name="Robideau G.P."/>
            <person name="Thines M."/>
            <person name="Win J."/>
            <person name="Zerillo M.M."/>
            <person name="Beakes G.W."/>
            <person name="Boore J.L."/>
            <person name="Busam D."/>
            <person name="Dumas B."/>
            <person name="Ferriera S."/>
            <person name="Fuerstenberg S.I."/>
            <person name="Gachon C.M."/>
            <person name="Gaulin E."/>
            <person name="Govers F."/>
            <person name="Grenville-Briggs L."/>
            <person name="Horner N."/>
            <person name="Hostetler J."/>
            <person name="Jiang R.H."/>
            <person name="Johnson J."/>
            <person name="Krajaejun T."/>
            <person name="Lin H."/>
            <person name="Meijer H.J."/>
            <person name="Moore B."/>
            <person name="Morris P."/>
            <person name="Phuntmart V."/>
            <person name="Puiu D."/>
            <person name="Shetty J."/>
            <person name="Stajich J.E."/>
            <person name="Tripathy S."/>
            <person name="Wawra S."/>
            <person name="van West P."/>
            <person name="Whitty B.R."/>
            <person name="Coutinho P.M."/>
            <person name="Henrissat B."/>
            <person name="Martin F."/>
            <person name="Thomas P.D."/>
            <person name="Tyler B.M."/>
            <person name="De Vries R.P."/>
            <person name="Kamoun S."/>
            <person name="Yandell M."/>
            <person name="Tisserat N."/>
            <person name="Buell C.R."/>
        </authorList>
    </citation>
    <scope>NUCLEOTIDE SEQUENCE</scope>
    <source>
        <strain evidence="14">DAOM:BR144</strain>
    </source>
</reference>
<dbReference type="Pfam" id="PF20974">
    <property type="entry name" value="tRNA-synt_1c_C2"/>
    <property type="match status" value="1"/>
</dbReference>
<dbReference type="NCBIfam" id="TIGR00440">
    <property type="entry name" value="glnS"/>
    <property type="match status" value="1"/>
</dbReference>
<dbReference type="InterPro" id="IPR049437">
    <property type="entry name" value="tRNA-synt_1c_C2"/>
</dbReference>
<keyword evidence="5 8" id="KW-0648">Protein biosynthesis</keyword>
<dbReference type="eggNOG" id="KOG2007">
    <property type="taxonomic scope" value="Eukaryota"/>
</dbReference>
<feature type="domain" description="Glutamyl/glutaminyl-tRNA synthetase class Ib catalytic" evidence="10">
    <location>
        <begin position="36"/>
        <end position="355"/>
    </location>
</feature>
<dbReference type="Gene3D" id="3.40.50.620">
    <property type="entry name" value="HUPs"/>
    <property type="match status" value="1"/>
</dbReference>
<evidence type="ECO:0000313" key="13">
    <source>
        <dbReference type="EnsemblProtists" id="PYU1_T003625"/>
    </source>
</evidence>
<dbReference type="PANTHER" id="PTHR43097">
    <property type="entry name" value="GLUTAMINE-TRNA LIGASE"/>
    <property type="match status" value="1"/>
</dbReference>
<dbReference type="PROSITE" id="PS00178">
    <property type="entry name" value="AA_TRNA_LIGASE_I"/>
    <property type="match status" value="1"/>
</dbReference>
<dbReference type="OMA" id="FAWRIMG"/>
<dbReference type="PANTHER" id="PTHR43097:SF4">
    <property type="entry name" value="GLUTAMINE--TRNA LIGASE"/>
    <property type="match status" value="1"/>
</dbReference>
<dbReference type="InterPro" id="IPR001412">
    <property type="entry name" value="aa-tRNA-synth_I_CS"/>
</dbReference>
<dbReference type="Gene3D" id="2.40.240.10">
    <property type="entry name" value="Ribosomal Protein L25, Chain P"/>
    <property type="match status" value="2"/>
</dbReference>
<keyword evidence="3 8" id="KW-0547">Nucleotide-binding</keyword>
<dbReference type="GO" id="GO:0005524">
    <property type="term" value="F:ATP binding"/>
    <property type="evidence" value="ECO:0007669"/>
    <property type="project" value="UniProtKB-KW"/>
</dbReference>
<sequence length="675" mass="76861">MATTTTTNDALEARALSLAENTPEMLAEHARVTQGKVRTRFPPEPNGYLHVGHAKSMHMNFFEAFEKLGVPADARETYFRYDDTNPEAESDEYIQAIADTIKWLGYSPSKVTYSSEYFPELYALAIKLIKKGKAYVCHQSKPEIEASRIVLQQFHSTPGPKKESDLPEAAKSPFRARSVEENLVEFEKMRVGLYGEGEASLRMKMDLASPNPNMWDHVAYRIKFVPHPHIGDKWCIYPTYDYTHCIVDALEHIDYSICTLEFETRRESYYWLLDELELYKPKVYEFARLSMTYTVLSKRKLLKLVTSKMVRGWDDPRMGTLNGLKRRGFTPEIIKQFCKEIGVTRVQSTIQIERFYSVARGILGDQSKRVLAVLDPVEVVIENFEDAPNKDALTFKVPDYPQDVERDGGNAFHHITLSKSIYLDRSDVRVADSKDFYGLAVNKQVRLKYAYNFTCTKMDTDADGKVTKVYGVVDFSTDVKPPKGILSWVPAKSPSLEVRVYSHLFKVPELPAVADWESFVDSQHSEVVYKNARMDPESYAKSLKDGEAVQFERLGYFVMDKDSTPKRKVLNQIIPLREASSLAQSDDKAKAEGAVSNSRKDAQAAQLALKLEKMKISPLEMFKSQVDLYSQFDAEGLPTHDAAGVPLTKSQVKKLKKDQDKQKKLHESYLAQQKA</sequence>
<dbReference type="InterPro" id="IPR050132">
    <property type="entry name" value="Gln/Glu-tRNA_Ligase"/>
</dbReference>
<dbReference type="SUPFAM" id="SSF52374">
    <property type="entry name" value="Nucleotidylyl transferase"/>
    <property type="match status" value="1"/>
</dbReference>
<dbReference type="InterPro" id="IPR004514">
    <property type="entry name" value="Gln-tRNA-synth"/>
</dbReference>
<feature type="compositionally biased region" description="Basic and acidic residues" evidence="9">
    <location>
        <begin position="657"/>
        <end position="667"/>
    </location>
</feature>
<dbReference type="GO" id="GO:0006425">
    <property type="term" value="P:glutaminyl-tRNA aminoacylation"/>
    <property type="evidence" value="ECO:0007669"/>
    <property type="project" value="InterPro"/>
</dbReference>
<keyword evidence="4 8" id="KW-0067">ATP-binding</keyword>
<reference evidence="14" key="2">
    <citation type="submission" date="2010-04" db="EMBL/GenBank/DDBJ databases">
        <authorList>
            <person name="Buell R."/>
            <person name="Hamilton J."/>
            <person name="Hostetler J."/>
        </authorList>
    </citation>
    <scope>NUCLEOTIDE SEQUENCE [LARGE SCALE GENOMIC DNA]</scope>
    <source>
        <strain evidence="14">DAOM:BR144</strain>
    </source>
</reference>
<dbReference type="InterPro" id="IPR020059">
    <property type="entry name" value="Glu/Gln-tRNA-synth_Ib_codon-bd"/>
</dbReference>
<dbReference type="Pfam" id="PF00749">
    <property type="entry name" value="tRNA-synt_1c"/>
    <property type="match status" value="1"/>
</dbReference>
<evidence type="ECO:0000256" key="7">
    <source>
        <dbReference type="ARBA" id="ARBA00048270"/>
    </source>
</evidence>
<feature type="domain" description="tRNA synthetases class I (E and Q) anti-codon binding" evidence="12">
    <location>
        <begin position="485"/>
        <end position="560"/>
    </location>
</feature>
<evidence type="ECO:0000256" key="9">
    <source>
        <dbReference type="SAM" id="MobiDB-lite"/>
    </source>
</evidence>
<evidence type="ECO:0000256" key="1">
    <source>
        <dbReference type="ARBA" id="ARBA00012836"/>
    </source>
</evidence>
<dbReference type="EMBL" id="GL376638">
    <property type="status" value="NOT_ANNOTATED_CDS"/>
    <property type="molecule type" value="Genomic_DNA"/>
</dbReference>
<dbReference type="Proteomes" id="UP000019132">
    <property type="component" value="Unassembled WGS sequence"/>
</dbReference>
<dbReference type="HOGENOM" id="CLU_001882_2_3_1"/>
<evidence type="ECO:0000256" key="6">
    <source>
        <dbReference type="ARBA" id="ARBA00023146"/>
    </source>
</evidence>
<evidence type="ECO:0000256" key="3">
    <source>
        <dbReference type="ARBA" id="ARBA00022741"/>
    </source>
</evidence>
<evidence type="ECO:0000256" key="4">
    <source>
        <dbReference type="ARBA" id="ARBA00022840"/>
    </source>
</evidence>
<comment type="catalytic activity">
    <reaction evidence="7">
        <text>tRNA(Gln) + L-glutamine + ATP = L-glutaminyl-tRNA(Gln) + AMP + diphosphate</text>
        <dbReference type="Rhea" id="RHEA:20121"/>
        <dbReference type="Rhea" id="RHEA-COMP:9662"/>
        <dbReference type="Rhea" id="RHEA-COMP:9681"/>
        <dbReference type="ChEBI" id="CHEBI:30616"/>
        <dbReference type="ChEBI" id="CHEBI:33019"/>
        <dbReference type="ChEBI" id="CHEBI:58359"/>
        <dbReference type="ChEBI" id="CHEBI:78442"/>
        <dbReference type="ChEBI" id="CHEBI:78521"/>
        <dbReference type="ChEBI" id="CHEBI:456215"/>
        <dbReference type="EC" id="6.1.1.18"/>
    </reaction>
</comment>
<dbReference type="Pfam" id="PF03950">
    <property type="entry name" value="tRNA-synt_1c_C"/>
    <property type="match status" value="1"/>
</dbReference>
<dbReference type="EC" id="6.1.1.18" evidence="1"/>
<feature type="region of interest" description="Disordered" evidence="9">
    <location>
        <begin position="637"/>
        <end position="675"/>
    </location>
</feature>
<dbReference type="FunFam" id="3.40.50.620:FF:000037">
    <property type="entry name" value="Glutamine--tRNA ligase cytoplasmic"/>
    <property type="match status" value="1"/>
</dbReference>
<comment type="similarity">
    <text evidence="8">Belongs to the class-I aminoacyl-tRNA synthetase family.</text>
</comment>
<dbReference type="eggNOG" id="KOG1148">
    <property type="taxonomic scope" value="Eukaryota"/>
</dbReference>
<reference evidence="13" key="3">
    <citation type="submission" date="2015-02" db="UniProtKB">
        <authorList>
            <consortium name="EnsemblProtists"/>
        </authorList>
    </citation>
    <scope>IDENTIFICATION</scope>
    <source>
        <strain evidence="13">DAOM BR144</strain>
    </source>
</reference>
<dbReference type="InterPro" id="IPR014729">
    <property type="entry name" value="Rossmann-like_a/b/a_fold"/>
</dbReference>
<dbReference type="VEuPathDB" id="FungiDB:PYU1_G003615"/>
<dbReference type="InterPro" id="IPR020058">
    <property type="entry name" value="Glu/Gln-tRNA-synth_Ib_cat-dom"/>
</dbReference>
<dbReference type="STRING" id="431595.K3WF84"/>
<evidence type="ECO:0000259" key="10">
    <source>
        <dbReference type="Pfam" id="PF00749"/>
    </source>
</evidence>
<evidence type="ECO:0000256" key="5">
    <source>
        <dbReference type="ARBA" id="ARBA00022917"/>
    </source>
</evidence>
<dbReference type="AlphaFoldDB" id="K3WF84"/>
<evidence type="ECO:0000259" key="11">
    <source>
        <dbReference type="Pfam" id="PF03950"/>
    </source>
</evidence>